<feature type="transmembrane region" description="Helical" evidence="2">
    <location>
        <begin position="2195"/>
        <end position="2216"/>
    </location>
</feature>
<feature type="transmembrane region" description="Helical" evidence="2">
    <location>
        <begin position="2269"/>
        <end position="2288"/>
    </location>
</feature>
<evidence type="ECO:0000313" key="5">
    <source>
        <dbReference type="Proteomes" id="UP000009168"/>
    </source>
</evidence>
<keyword evidence="2" id="KW-1133">Transmembrane helix</keyword>
<protein>
    <submittedName>
        <fullName evidence="4">Transmembrane protein, putative</fullName>
    </submittedName>
</protein>
<dbReference type="InterPro" id="IPR011047">
    <property type="entry name" value="Quinoprotein_ADH-like_sf"/>
</dbReference>
<feature type="transmembrane region" description="Helical" evidence="2">
    <location>
        <begin position="2138"/>
        <end position="2154"/>
    </location>
</feature>
<evidence type="ECO:0000256" key="3">
    <source>
        <dbReference type="SAM" id="SignalP"/>
    </source>
</evidence>
<dbReference type="InParanoid" id="W7XB88"/>
<accession>W7XB88</accession>
<feature type="chain" id="PRO_5004905831" evidence="3">
    <location>
        <begin position="25"/>
        <end position="2584"/>
    </location>
</feature>
<dbReference type="KEGG" id="tet:TTHERM_000718079"/>
<sequence length="2584" mass="295223">MSKSFFTLNLTVIILLQSIQNLNAQICQAFSRQHQAKYLEGYTPSNYLKLPNTNILLINTILYQNDAQTQSIVYYNDISSEIDNIVNVVRTKYVIFQMEYVQERNQILALNSQQLIYADPYTLESKQTIPFSDLKSMHFMKGSNYCVLNSGNFLLYVVDFIEGKQILSLNIIPFNPDAGNYITSAKLLQLQNGQNFIAVIDQYGAYTWSIDFKTLEFSFNGYYSINFDNYRLIDFHQSYDIIFLAGEYCQIRAYQIINLQSNQIKRIQNNYLPNCPSGDEIISLTFINSKNNQGSLYLSSTKSIYRIDLNFVYNQKTNTYDSFSFANINQPFTIQPPGDLSYEWYHLEESQQFLTPYSYSNYNLKSAIFVYSYSTSTQLTRFAFSSIGFTKTFSFQLNEEIYFAAATYDQILVTKDSPSNLKSILAYPLFSIIKVRQNTFFAVKNCNTCFIAMHEASYLAFYKVMDSSFTPQVYDLSQINLDTDSISFNIDPYQDINQAIWVIVGLPNKQNNENFLFYALSITSQQQFQLLSDKVEENNQNTSYALYSQEDQEIVGIAVNGSIFVWNSTDLSFKYSIASNCSDSIIGQLFHTDNNKFLIIVCGNYNIISYNFSNKIFKPLMKLKSNPYYLNVFNTINMFGVGDQSSGDVYLFSFNTVTQQFEQFMHFQSPSLTDAGNNIQYIEKTQVLFIQYYYSNTFFPIGQCLQNLLSCTQKCQMQFYFNTTETADTKSIYGIGSFEQPYTTSLSIISSLLLVQQYFELINGFEILNVNILVSNQNQMVFYSELLTLYVFAQTNLTIQSWNNNQLAQINVNQLLQFSGLFMLNIDDILINFIISSSQQKCGVYFDGIISSATIDNISISSTDNTSDCFFIQINNSLLTIKNINLQSLDFSNTSTLITIVNSQQIVLQNILIDSCKLSEKFSILTQESDVNVIIDTLIIQNNLCDINQTYYPQFSGQLFEAGEFYVANMTISNNQFCNLQIFSTVSTIKQKNQTFQFQNITMYNNSFYTTHNYLFFDAIYSINPLPQHTLNMSQLNFTDNSYFPSSQVQSDIYLGITQLVLTEQIFSVQITEVTVKNQQEIAFCQLSQSSLVSISNISCLNEKKIFDNLVNRRYGGCLIFNEIKKISITNLQSSYIKGINNSILVIKNQAYTNSVINLSKVVITSSYFEQTQTSSQANPILITSTYTSNITISNSIFSQNRLNAILNTQTYSTSAIQAINPLGSIYLVNNQYINSVSSSIFNFQYIVGLNITIINANCKQSSFIITDNVTTLIQQGGCLRAKSNNLQILSSNFSQSTASQGSFIYLESLSSETNIFIEKSSFVEGYAQIDGGAFYINSQNSNLNFVCKSSNFSNIYTLSSYSSSISIMQIILIQDKNGNFILFYEGELTNILGQTSSYFLNTQNSNVTLFNINNNFNQTYPDYLNQITLLSDIQSVSFFQLQKSILSIVDCGFQNLIIKNLQNTSPLLINAINTSIIIQRLIIKDSTFSTYLISVNQGSLTIEESQFININQISSKRVLQSQISLINSGALISLNQSKLQIQQQTIFQKIICMLCFGSILQLNQTQFFISDSMFLESKANIGGALSVNGLVSNLNYIQNTQMIGNTAISDGGAMFLKAQKDDVFTLTLSNCQFTDNQSLNGSGGALFISSENESTAQQQIKIYKTNLSNNNAIIGGCINNLGINPVIDSQSIILNNQATLYGDNINSYPDHLGLIMTTDLNKYFNQSTNSLILSNIKSGAQIPDIIFQLKDQTAKPIFPLDADKIIIQAQFSSKTKNISNYYIRGNSTAFVDLKQKQFVFQGMQLIGIPNSKAIIEFKSDVIKILNKQTNQFESNYSYELEVYFRSCNYGEIDNFYNTYTECIVCEQDKYSLDKQQCYSCPSGAKCQNGIIYVNQGFWRKDESSPLVVECVNKPSNCIGNTYGNQVCLEGYIGPLCEECDIYGSYWGESYSKVGSYQCGQCKELSALLWKAILIVIWTLFSIRLAIKGDLEEQAINAFQVALKSHLLKINQITSLKETKYQSKLNVKYDNQKDRKSRNGEKASVYIKVFINYLQIIGSIITFNIKLTTDIFDTSQYLGTPVRQQMNSAECILKDIQTDIPMIYLKLLFTLSVPIGYLMVFILSLILQRVFTNIKVRYYSICTAAIFIFILVQPDLVSQMIAILSCRIIGDSSYILYNITYECNTNQHQTYSSTLVAPCLLVFAFIIPIGLFYILYKNKNDLQNIQVYKKYGFLYKEYKSQKYYWEFVKILEKILIIIILNFYSQDTNIKGVLIFIMISLYGIASSVLQPYRLNGYNTVDFYQTNVCAVSVLLCLFISNNPFNYYSYYRTFNLLVQKFQKQKLNPQLKAKIKRIFQEFLNLSDEQKYDLLFSGLKIQISKNHKRLFKDQQINQTIKQNKLNDLATKNQQKLNSESYYFGKDNMNSPNTVYTSKTNQSPIFLQFEDLNLVSNQKESQKDKDDNTNKLIKLKKKYLAIENQHKLNSEYDYIDKDNENNPNTVYSREINQSPLFQCNIYNNFFLIIKFFNQLLGFEELNMAMDQKESQIDKKDNSNEQIKLNSVNHVDKNNNLIYFTEYKIDNTLNI</sequence>
<dbReference type="OrthoDB" id="347551at2759"/>
<feature type="transmembrane region" description="Helical" evidence="2">
    <location>
        <begin position="2300"/>
        <end position="2318"/>
    </location>
</feature>
<dbReference type="GeneID" id="24440373"/>
<evidence type="ECO:0000313" key="4">
    <source>
        <dbReference type="EMBL" id="EWS73683.1"/>
    </source>
</evidence>
<feature type="transmembrane region" description="Helical" evidence="2">
    <location>
        <begin position="2103"/>
        <end position="2126"/>
    </location>
</feature>
<proteinExistence type="predicted"/>
<dbReference type="SUPFAM" id="SSF50998">
    <property type="entry name" value="Quinoprotein alcohol dehydrogenase-like"/>
    <property type="match status" value="1"/>
</dbReference>
<reference evidence="5" key="1">
    <citation type="journal article" date="2006" name="PLoS Biol.">
        <title>Macronuclear genome sequence of the ciliate Tetrahymena thermophila, a model eukaryote.</title>
        <authorList>
            <person name="Eisen J.A."/>
            <person name="Coyne R.S."/>
            <person name="Wu M."/>
            <person name="Wu D."/>
            <person name="Thiagarajan M."/>
            <person name="Wortman J.R."/>
            <person name="Badger J.H."/>
            <person name="Ren Q."/>
            <person name="Amedeo P."/>
            <person name="Jones K.M."/>
            <person name="Tallon L.J."/>
            <person name="Delcher A.L."/>
            <person name="Salzberg S.L."/>
            <person name="Silva J.C."/>
            <person name="Haas B.J."/>
            <person name="Majoros W.H."/>
            <person name="Farzad M."/>
            <person name="Carlton J.M."/>
            <person name="Smith R.K. Jr."/>
            <person name="Garg J."/>
            <person name="Pearlman R.E."/>
            <person name="Karrer K.M."/>
            <person name="Sun L."/>
            <person name="Manning G."/>
            <person name="Elde N.C."/>
            <person name="Turkewitz A.P."/>
            <person name="Asai D.J."/>
            <person name="Wilkes D.E."/>
            <person name="Wang Y."/>
            <person name="Cai H."/>
            <person name="Collins K."/>
            <person name="Stewart B.A."/>
            <person name="Lee S.R."/>
            <person name="Wilamowska K."/>
            <person name="Weinberg Z."/>
            <person name="Ruzzo W.L."/>
            <person name="Wloga D."/>
            <person name="Gaertig J."/>
            <person name="Frankel J."/>
            <person name="Tsao C.-C."/>
            <person name="Gorovsky M.A."/>
            <person name="Keeling P.J."/>
            <person name="Waller R.F."/>
            <person name="Patron N.J."/>
            <person name="Cherry J.M."/>
            <person name="Stover N.A."/>
            <person name="Krieger C.J."/>
            <person name="del Toro C."/>
            <person name="Ryder H.F."/>
            <person name="Williamson S.C."/>
            <person name="Barbeau R.A."/>
            <person name="Hamilton E.P."/>
            <person name="Orias E."/>
        </authorList>
    </citation>
    <scope>NUCLEOTIDE SEQUENCE [LARGE SCALE GENOMIC DNA]</scope>
    <source>
        <strain evidence="5">SB210</strain>
    </source>
</reference>
<dbReference type="PANTHER" id="PTHR11319:SF35">
    <property type="entry name" value="OUTER MEMBRANE PROTEIN PMPC-RELATED"/>
    <property type="match status" value="1"/>
</dbReference>
<gene>
    <name evidence="4" type="ORF">TTHERM_000718079</name>
</gene>
<feature type="transmembrane region" description="Helical" evidence="2">
    <location>
        <begin position="1968"/>
        <end position="1987"/>
    </location>
</feature>
<name>W7XB88_TETTS</name>
<keyword evidence="1" id="KW-0175">Coiled coil</keyword>
<organism evidence="4 5">
    <name type="scientific">Tetrahymena thermophila (strain SB210)</name>
    <dbReference type="NCBI Taxonomy" id="312017"/>
    <lineage>
        <taxon>Eukaryota</taxon>
        <taxon>Sar</taxon>
        <taxon>Alveolata</taxon>
        <taxon>Ciliophora</taxon>
        <taxon>Intramacronucleata</taxon>
        <taxon>Oligohymenophorea</taxon>
        <taxon>Hymenostomatida</taxon>
        <taxon>Tetrahymenina</taxon>
        <taxon>Tetrahymenidae</taxon>
        <taxon>Tetrahymena</taxon>
    </lineage>
</organism>
<dbReference type="Proteomes" id="UP000009168">
    <property type="component" value="Unassembled WGS sequence"/>
</dbReference>
<keyword evidence="5" id="KW-1185">Reference proteome</keyword>
<feature type="transmembrane region" description="Helical" evidence="2">
    <location>
        <begin position="2045"/>
        <end position="2065"/>
    </location>
</feature>
<feature type="coiled-coil region" evidence="1">
    <location>
        <begin position="2532"/>
        <end position="2559"/>
    </location>
</feature>
<evidence type="ECO:0000256" key="1">
    <source>
        <dbReference type="SAM" id="Coils"/>
    </source>
</evidence>
<keyword evidence="2" id="KW-0472">Membrane</keyword>
<evidence type="ECO:0000256" key="2">
    <source>
        <dbReference type="SAM" id="Phobius"/>
    </source>
</evidence>
<feature type="transmembrane region" description="Helical" evidence="2">
    <location>
        <begin position="2243"/>
        <end position="2263"/>
    </location>
</feature>
<dbReference type="EMBL" id="GG662649">
    <property type="protein sequence ID" value="EWS73683.1"/>
    <property type="molecule type" value="Genomic_DNA"/>
</dbReference>
<dbReference type="RefSeq" id="XP_012653813.1">
    <property type="nucleotide sequence ID" value="XM_012798359.1"/>
</dbReference>
<keyword evidence="2 4" id="KW-0812">Transmembrane</keyword>
<dbReference type="PANTHER" id="PTHR11319">
    <property type="entry name" value="G PROTEIN-COUPLED RECEPTOR-RELATED"/>
    <property type="match status" value="1"/>
</dbReference>
<feature type="signal peptide" evidence="3">
    <location>
        <begin position="1"/>
        <end position="24"/>
    </location>
</feature>
<keyword evidence="3" id="KW-0732">Signal</keyword>